<dbReference type="RefSeq" id="WP_155481389.1">
    <property type="nucleotide sequence ID" value="NZ_WNKV01000024.1"/>
</dbReference>
<dbReference type="Pfam" id="PF07030">
    <property type="entry name" value="Phage_Mu_Gp36"/>
    <property type="match status" value="1"/>
</dbReference>
<dbReference type="AlphaFoldDB" id="A0A9X4XSF7"/>
<evidence type="ECO:0000313" key="2">
    <source>
        <dbReference type="Proteomes" id="UP000438991"/>
    </source>
</evidence>
<dbReference type="InterPro" id="IPR009752">
    <property type="entry name" value="Phage_Mu_GpJ"/>
</dbReference>
<name>A0A9X4XSF7_9BRAD</name>
<accession>A0A9X4XSF7</accession>
<evidence type="ECO:0000313" key="1">
    <source>
        <dbReference type="EMBL" id="MTW19094.1"/>
    </source>
</evidence>
<comment type="caution">
    <text evidence="1">The sequence shown here is derived from an EMBL/GenBank/DDBJ whole genome shotgun (WGS) entry which is preliminary data.</text>
</comment>
<reference evidence="1 2" key="1">
    <citation type="submission" date="2019-11" db="EMBL/GenBank/DDBJ databases">
        <title>Whole-genome sequence of Rhodoplanes serenus DSM 18633, type strain.</title>
        <authorList>
            <person name="Kyndt J.A."/>
            <person name="Meyer T.E."/>
        </authorList>
    </citation>
    <scope>NUCLEOTIDE SEQUENCE [LARGE SCALE GENOMIC DNA]</scope>
    <source>
        <strain evidence="1 2">DSM 18633</strain>
    </source>
</reference>
<dbReference type="EMBL" id="WNKV01000024">
    <property type="protein sequence ID" value="MTW19094.1"/>
    <property type="molecule type" value="Genomic_DNA"/>
</dbReference>
<protein>
    <submittedName>
        <fullName evidence="1">DUF1320 domain-containing protein</fullName>
    </submittedName>
</protein>
<sequence length="142" mass="15232">MTAYAAIADMVSRFGADEVLRFSAGDGPLPETIQPARIEQAIGDASVLIDSYLRRRYAVPLAAVPQAVVRAACVLARYDLAQGGDREPSEQMRLARKEVIAWLEGIAAGTVTLEGVAPIAATGGARVQDREPMFSTDTLRSW</sequence>
<gene>
    <name evidence="1" type="ORF">GJ689_23120</name>
</gene>
<organism evidence="1 2">
    <name type="scientific">Rhodoplanes serenus</name>
    <dbReference type="NCBI Taxonomy" id="200615"/>
    <lineage>
        <taxon>Bacteria</taxon>
        <taxon>Pseudomonadati</taxon>
        <taxon>Pseudomonadota</taxon>
        <taxon>Alphaproteobacteria</taxon>
        <taxon>Hyphomicrobiales</taxon>
        <taxon>Nitrobacteraceae</taxon>
        <taxon>Rhodoplanes</taxon>
    </lineage>
</organism>
<proteinExistence type="predicted"/>
<dbReference type="Proteomes" id="UP000438991">
    <property type="component" value="Unassembled WGS sequence"/>
</dbReference>